<reference evidence="2" key="1">
    <citation type="submission" date="2021-01" db="EMBL/GenBank/DDBJ databases">
        <authorList>
            <person name="Corre E."/>
            <person name="Pelletier E."/>
            <person name="Niang G."/>
            <person name="Scheremetjew M."/>
            <person name="Finn R."/>
            <person name="Kale V."/>
            <person name="Holt S."/>
            <person name="Cochrane G."/>
            <person name="Meng A."/>
            <person name="Brown T."/>
            <person name="Cohen L."/>
        </authorList>
    </citation>
    <scope>NUCLEOTIDE SEQUENCE</scope>
</reference>
<protein>
    <submittedName>
        <fullName evidence="2">Uncharacterized protein</fullName>
    </submittedName>
</protein>
<accession>A0A7S0ZV39</accession>
<organism evidence="2">
    <name type="scientific">Noctiluca scintillans</name>
    <name type="common">Sea sparkle</name>
    <name type="synonym">Red tide dinoflagellate</name>
    <dbReference type="NCBI Taxonomy" id="2966"/>
    <lineage>
        <taxon>Eukaryota</taxon>
        <taxon>Sar</taxon>
        <taxon>Alveolata</taxon>
        <taxon>Dinophyceae</taxon>
        <taxon>Noctilucales</taxon>
        <taxon>Noctilucaceae</taxon>
        <taxon>Noctiluca</taxon>
    </lineage>
</organism>
<dbReference type="AlphaFoldDB" id="A0A7S0ZV39"/>
<gene>
    <name evidence="2" type="ORF">NSCI0253_LOCUS7785</name>
</gene>
<sequence length="605" mass="64592">MADADSYEVADSRGLPVAVQDVCTRNLQETSGYQAVTDALFDAAHDGRLDEAVRRVLNSWTEDGIRGEIATLLSDAALDGRLCAAFQVNERGGLNDFCKEMAMMLTKSAHDGTLDATIRHVYAAPSAETFRARVAALLSESVVDGTLVAACNEVFGKSKGDANGDEDASVFSHAARGGDAAATTNHVSADGYPHVLDVAAVLGVSAKDGRLEAAVRNVSDAETSALRRNRMEADLADSDCHGRLATTLAATGSDDSAEVANLLHVSAQNGRLAQTIEDVSGRRVRAELQRHVANNLLAAARGSGLSTAIKIVCGERGLRDQTAAGGGSTTVAHEARDVPTGENDFLDQMASLLSDAAVDGRLCAACSEVRSVRPAGTFSSEFASLLSASQDDELAAAIKRSCGAWDSTVEGRPVQLDASETAFGVRVKDAQPLQYDIACQLVQPLKQQQQQQRDVGGSDLRVRPVSDVLTVPSSNLSADSAARTFLDISCKDQRIGALRALILSMEQRLAKQSGRCLSLEDQLERTQRGLAHLDLDIEWHLRTIHDAETRYEELEKNRERLTEELRIHRRFQLGADLTLLSRPNPTPAWGVGSASPGICDIPAVV</sequence>
<name>A0A7S0ZV39_NOCSC</name>
<dbReference type="EMBL" id="HBFQ01011103">
    <property type="protein sequence ID" value="CAD8833437.1"/>
    <property type="molecule type" value="Transcribed_RNA"/>
</dbReference>
<evidence type="ECO:0000313" key="2">
    <source>
        <dbReference type="EMBL" id="CAD8833437.1"/>
    </source>
</evidence>
<proteinExistence type="predicted"/>
<evidence type="ECO:0000256" key="1">
    <source>
        <dbReference type="SAM" id="Coils"/>
    </source>
</evidence>
<keyword evidence="1" id="KW-0175">Coiled coil</keyword>
<feature type="coiled-coil region" evidence="1">
    <location>
        <begin position="537"/>
        <end position="571"/>
    </location>
</feature>